<gene>
    <name evidence="2" type="ORF">QJS10_CPA08g00720</name>
</gene>
<organism evidence="2 3">
    <name type="scientific">Acorus calamus</name>
    <name type="common">Sweet flag</name>
    <dbReference type="NCBI Taxonomy" id="4465"/>
    <lineage>
        <taxon>Eukaryota</taxon>
        <taxon>Viridiplantae</taxon>
        <taxon>Streptophyta</taxon>
        <taxon>Embryophyta</taxon>
        <taxon>Tracheophyta</taxon>
        <taxon>Spermatophyta</taxon>
        <taxon>Magnoliopsida</taxon>
        <taxon>Liliopsida</taxon>
        <taxon>Acoraceae</taxon>
        <taxon>Acorus</taxon>
    </lineage>
</organism>
<accession>A0AAV9ECJ6</accession>
<dbReference type="AlphaFoldDB" id="A0AAV9ECJ6"/>
<evidence type="ECO:0000313" key="3">
    <source>
        <dbReference type="Proteomes" id="UP001180020"/>
    </source>
</evidence>
<evidence type="ECO:0000313" key="2">
    <source>
        <dbReference type="EMBL" id="KAK1310889.1"/>
    </source>
</evidence>
<evidence type="ECO:0000256" key="1">
    <source>
        <dbReference type="SAM" id="MobiDB-lite"/>
    </source>
</evidence>
<comment type="caution">
    <text evidence="2">The sequence shown here is derived from an EMBL/GenBank/DDBJ whole genome shotgun (WGS) entry which is preliminary data.</text>
</comment>
<reference evidence="2" key="2">
    <citation type="submission" date="2023-06" db="EMBL/GenBank/DDBJ databases">
        <authorList>
            <person name="Ma L."/>
            <person name="Liu K.-W."/>
            <person name="Li Z."/>
            <person name="Hsiao Y.-Y."/>
            <person name="Qi Y."/>
            <person name="Fu T."/>
            <person name="Tang G."/>
            <person name="Zhang D."/>
            <person name="Sun W.-H."/>
            <person name="Liu D.-K."/>
            <person name="Li Y."/>
            <person name="Chen G.-Z."/>
            <person name="Liu X.-D."/>
            <person name="Liao X.-Y."/>
            <person name="Jiang Y.-T."/>
            <person name="Yu X."/>
            <person name="Hao Y."/>
            <person name="Huang J."/>
            <person name="Zhao X.-W."/>
            <person name="Ke S."/>
            <person name="Chen Y.-Y."/>
            <person name="Wu W.-L."/>
            <person name="Hsu J.-L."/>
            <person name="Lin Y.-F."/>
            <person name="Huang M.-D."/>
            <person name="Li C.-Y."/>
            <person name="Huang L."/>
            <person name="Wang Z.-W."/>
            <person name="Zhao X."/>
            <person name="Zhong W.-Y."/>
            <person name="Peng D.-H."/>
            <person name="Ahmad S."/>
            <person name="Lan S."/>
            <person name="Zhang J.-S."/>
            <person name="Tsai W.-C."/>
            <person name="Van De Peer Y."/>
            <person name="Liu Z.-J."/>
        </authorList>
    </citation>
    <scope>NUCLEOTIDE SEQUENCE</scope>
    <source>
        <strain evidence="2">CP</strain>
        <tissue evidence="2">Leaves</tissue>
    </source>
</reference>
<dbReference type="EMBL" id="JAUJYO010000008">
    <property type="protein sequence ID" value="KAK1310889.1"/>
    <property type="molecule type" value="Genomic_DNA"/>
</dbReference>
<name>A0AAV9ECJ6_ACOCL</name>
<proteinExistence type="predicted"/>
<feature type="compositionally biased region" description="Basic and acidic residues" evidence="1">
    <location>
        <begin position="7"/>
        <end position="23"/>
    </location>
</feature>
<feature type="region of interest" description="Disordered" evidence="1">
    <location>
        <begin position="1"/>
        <end position="23"/>
    </location>
</feature>
<sequence>MGSPCLKPEELSKKPKGDPFIKTENRGDCTHAIIQDIQTGLKFIASITARIYGHLIESKAFLRSILTAARPLPMGLDK</sequence>
<protein>
    <submittedName>
        <fullName evidence="2">Uncharacterized protein</fullName>
    </submittedName>
</protein>
<keyword evidence="3" id="KW-1185">Reference proteome</keyword>
<dbReference type="Proteomes" id="UP001180020">
    <property type="component" value="Unassembled WGS sequence"/>
</dbReference>
<reference evidence="2" key="1">
    <citation type="journal article" date="2023" name="Nat. Commun.">
        <title>Diploid and tetraploid genomes of Acorus and the evolution of monocots.</title>
        <authorList>
            <person name="Ma L."/>
            <person name="Liu K.W."/>
            <person name="Li Z."/>
            <person name="Hsiao Y.Y."/>
            <person name="Qi Y."/>
            <person name="Fu T."/>
            <person name="Tang G.D."/>
            <person name="Zhang D."/>
            <person name="Sun W.H."/>
            <person name="Liu D.K."/>
            <person name="Li Y."/>
            <person name="Chen G.Z."/>
            <person name="Liu X.D."/>
            <person name="Liao X.Y."/>
            <person name="Jiang Y.T."/>
            <person name="Yu X."/>
            <person name="Hao Y."/>
            <person name="Huang J."/>
            <person name="Zhao X.W."/>
            <person name="Ke S."/>
            <person name="Chen Y.Y."/>
            <person name="Wu W.L."/>
            <person name="Hsu J.L."/>
            <person name="Lin Y.F."/>
            <person name="Huang M.D."/>
            <person name="Li C.Y."/>
            <person name="Huang L."/>
            <person name="Wang Z.W."/>
            <person name="Zhao X."/>
            <person name="Zhong W.Y."/>
            <person name="Peng D.H."/>
            <person name="Ahmad S."/>
            <person name="Lan S."/>
            <person name="Zhang J.S."/>
            <person name="Tsai W.C."/>
            <person name="Van de Peer Y."/>
            <person name="Liu Z.J."/>
        </authorList>
    </citation>
    <scope>NUCLEOTIDE SEQUENCE</scope>
    <source>
        <strain evidence="2">CP</strain>
    </source>
</reference>